<dbReference type="InterPro" id="IPR050204">
    <property type="entry name" value="AraC_XylS_family_regulators"/>
</dbReference>
<comment type="caution">
    <text evidence="5">The sequence shown here is derived from an EMBL/GenBank/DDBJ whole genome shotgun (WGS) entry which is preliminary data.</text>
</comment>
<evidence type="ECO:0000256" key="3">
    <source>
        <dbReference type="ARBA" id="ARBA00023163"/>
    </source>
</evidence>
<dbReference type="PANTHER" id="PTHR46796">
    <property type="entry name" value="HTH-TYPE TRANSCRIPTIONAL ACTIVATOR RHAS-RELATED"/>
    <property type="match status" value="1"/>
</dbReference>
<accession>A0ABW4T935</accession>
<evidence type="ECO:0000259" key="4">
    <source>
        <dbReference type="PROSITE" id="PS01124"/>
    </source>
</evidence>
<dbReference type="PRINTS" id="PR00032">
    <property type="entry name" value="HTHARAC"/>
</dbReference>
<evidence type="ECO:0000256" key="2">
    <source>
        <dbReference type="ARBA" id="ARBA00023125"/>
    </source>
</evidence>
<dbReference type="RefSeq" id="WP_379580607.1">
    <property type="nucleotide sequence ID" value="NZ_JBHUFV010000068.1"/>
</dbReference>
<evidence type="ECO:0000313" key="6">
    <source>
        <dbReference type="Proteomes" id="UP001597368"/>
    </source>
</evidence>
<dbReference type="InterPro" id="IPR009057">
    <property type="entry name" value="Homeodomain-like_sf"/>
</dbReference>
<dbReference type="SUPFAM" id="SSF51182">
    <property type="entry name" value="RmlC-like cupins"/>
    <property type="match status" value="1"/>
</dbReference>
<protein>
    <submittedName>
        <fullName evidence="5">AraC family transcriptional regulator</fullName>
    </submittedName>
</protein>
<feature type="domain" description="HTH araC/xylS-type" evidence="4">
    <location>
        <begin position="213"/>
        <end position="311"/>
    </location>
</feature>
<sequence>MDVLSDVIAVMRVGRPVSARVRRHAPWGRRYPPSPGAAFHVVLQGTCWLLPSDGAPIALSPGDVVFLPRAIDHALADSPSSPLTEPFCIPSEDGLYFGQREEFPPDAAGQDSGTPSVTLCGAYQFDAALAHPLLNDLPEIVHLPARVGHRPELRAAVDLLGAELEDARIGADAAVPALLDVLLLYILRAWFSDQPEQGTSTGWAAALGDPAIIAALSGIHRHPARHWTVEELGTRGGLSRTAFARRFTALVGRPPLTYLTWWRMIIAQRLLRDSDAPLSTVARQVGYASEFAFANAFKREYGIAPGKYRRQGGPLPNASPAAR</sequence>
<dbReference type="InterPro" id="IPR020449">
    <property type="entry name" value="Tscrpt_reg_AraC-type_HTH"/>
</dbReference>
<evidence type="ECO:0000313" key="5">
    <source>
        <dbReference type="EMBL" id="MFD1938523.1"/>
    </source>
</evidence>
<dbReference type="Gene3D" id="1.10.10.60">
    <property type="entry name" value="Homeodomain-like"/>
    <property type="match status" value="2"/>
</dbReference>
<dbReference type="Pfam" id="PF12852">
    <property type="entry name" value="Cupin_6"/>
    <property type="match status" value="1"/>
</dbReference>
<dbReference type="PROSITE" id="PS01124">
    <property type="entry name" value="HTH_ARAC_FAMILY_2"/>
    <property type="match status" value="1"/>
</dbReference>
<dbReference type="InterPro" id="IPR032783">
    <property type="entry name" value="AraC_lig"/>
</dbReference>
<dbReference type="InterPro" id="IPR018062">
    <property type="entry name" value="HTH_AraC-typ_CS"/>
</dbReference>
<keyword evidence="2" id="KW-0238">DNA-binding</keyword>
<keyword evidence="1" id="KW-0805">Transcription regulation</keyword>
<dbReference type="PANTHER" id="PTHR46796:SF7">
    <property type="entry name" value="ARAC FAMILY TRANSCRIPTIONAL REGULATOR"/>
    <property type="match status" value="1"/>
</dbReference>
<dbReference type="Pfam" id="PF12833">
    <property type="entry name" value="HTH_18"/>
    <property type="match status" value="1"/>
</dbReference>
<evidence type="ECO:0000256" key="1">
    <source>
        <dbReference type="ARBA" id="ARBA00023015"/>
    </source>
</evidence>
<dbReference type="PROSITE" id="PS00041">
    <property type="entry name" value="HTH_ARAC_FAMILY_1"/>
    <property type="match status" value="1"/>
</dbReference>
<proteinExistence type="predicted"/>
<dbReference type="InterPro" id="IPR011051">
    <property type="entry name" value="RmlC_Cupin_sf"/>
</dbReference>
<dbReference type="InterPro" id="IPR018060">
    <property type="entry name" value="HTH_AraC"/>
</dbReference>
<dbReference type="SMART" id="SM00342">
    <property type="entry name" value="HTH_ARAC"/>
    <property type="match status" value="1"/>
</dbReference>
<dbReference type="EMBL" id="JBHUFV010000068">
    <property type="protein sequence ID" value="MFD1938523.1"/>
    <property type="molecule type" value="Genomic_DNA"/>
</dbReference>
<organism evidence="5 6">
    <name type="scientific">Nonomuraea mangrovi</name>
    <dbReference type="NCBI Taxonomy" id="2316207"/>
    <lineage>
        <taxon>Bacteria</taxon>
        <taxon>Bacillati</taxon>
        <taxon>Actinomycetota</taxon>
        <taxon>Actinomycetes</taxon>
        <taxon>Streptosporangiales</taxon>
        <taxon>Streptosporangiaceae</taxon>
        <taxon>Nonomuraea</taxon>
    </lineage>
</organism>
<keyword evidence="6" id="KW-1185">Reference proteome</keyword>
<reference evidence="6" key="1">
    <citation type="journal article" date="2019" name="Int. J. Syst. Evol. Microbiol.">
        <title>The Global Catalogue of Microorganisms (GCM) 10K type strain sequencing project: providing services to taxonomists for standard genome sequencing and annotation.</title>
        <authorList>
            <consortium name="The Broad Institute Genomics Platform"/>
            <consortium name="The Broad Institute Genome Sequencing Center for Infectious Disease"/>
            <person name="Wu L."/>
            <person name="Ma J."/>
        </authorList>
    </citation>
    <scope>NUCLEOTIDE SEQUENCE [LARGE SCALE GENOMIC DNA]</scope>
    <source>
        <strain evidence="6">ICMP 6774ER</strain>
    </source>
</reference>
<dbReference type="Proteomes" id="UP001597368">
    <property type="component" value="Unassembled WGS sequence"/>
</dbReference>
<dbReference type="SUPFAM" id="SSF46689">
    <property type="entry name" value="Homeodomain-like"/>
    <property type="match status" value="2"/>
</dbReference>
<keyword evidence="3" id="KW-0804">Transcription</keyword>
<name>A0ABW4T935_9ACTN</name>
<gene>
    <name evidence="5" type="ORF">ACFSKW_44320</name>
</gene>